<dbReference type="PROSITE" id="PS00021">
    <property type="entry name" value="KRINGLE_1"/>
    <property type="match status" value="2"/>
</dbReference>
<dbReference type="SUPFAM" id="SSF82895">
    <property type="entry name" value="TSP-1 type 1 repeat"/>
    <property type="match status" value="1"/>
</dbReference>
<dbReference type="SMART" id="SM00130">
    <property type="entry name" value="KR"/>
    <property type="match status" value="4"/>
</dbReference>
<dbReference type="PROSITE" id="PS50835">
    <property type="entry name" value="IG_LIKE"/>
    <property type="match status" value="1"/>
</dbReference>
<feature type="domain" description="Kringle" evidence="6">
    <location>
        <begin position="117"/>
        <end position="201"/>
    </location>
</feature>
<reference evidence="8" key="1">
    <citation type="journal article" date="2018" name="PLoS Negl. Trop. Dis.">
        <title>An insight into the salivary gland and fat body transcriptome of Panstrongylus lignarius (Hemiptera: Heteroptera), the main vector of Chagas disease in Peru.</title>
        <authorList>
            <person name="Nevoa J.C."/>
            <person name="Mendes M.T."/>
            <person name="da Silva M.V."/>
            <person name="Soares S.C."/>
            <person name="Oliveira C.J.F."/>
            <person name="Ribeiro J.M.C."/>
        </authorList>
    </citation>
    <scope>NUCLEOTIDE SEQUENCE</scope>
</reference>
<sequence>MIIFITVNLIIFFEFKNIAASHQYDACKLSIRGTEYIGRISMTKSGGNCDYWESPQLDKEITELDLPDGNKRAARNFCRNPNNSTNGTWCYTNVGSKEKEYCSLPICSSMDECKHTGTGMEYAGIIHKSVFDNDCMHWAVIYKTGVIDNMLPEGNVMLAGKSCRNPTGSVEGPWCFVLSGEISENITAEKWIKEPCDIPTCFNQYTITVIDNDANLEITNHYTHFSSINHELGETEFSIKLWNPEDWRNGEIRIALSSMTIPMKGNELREWDIGYEVIMRNDKSGVTAIQNEEETWERSSGLLSGVKWTDLKMTWNNGFLSLINKSMKKPYFIHEYVEQENGILSEEKAAVKYISIIGTMAFWNFSQEEKHCQEHVTTGEKLTRYWLLSTTSLNKFVTFHLRSAGKCEIVMKVTPAQEYPRIIVTMQDIDDKIHTTIVNSDNDTKILSTILADPISYWKWEEYTITISGNRFNMFVNTKKGLKTLFDLNHPTFQAVKWFAIQSVRVAHWTLFCKPEQEEYDAVPPECSVSTLDLDYEGHQWVTHSGHPCLPWVAVIHMEELNTKKFPEGNIAAALNYCRNPTGNLQGPYCYAIATSPNINFFKAPCMLRKCRFKDCRIAGTANDFMGKIATTITGRDCQAWENVQPHYFEQHILKDDLYPERSVKKAQNYCRDPTLSGGGPWCYTGAQLKDLCLVPDCDKPSSCTIIVKTATNKKVFLVPEWRTHGLPIWIKMWNPNIVTTLILNFYPLNKSYKYQLKLGDDSNENIKLYYISETGSETLLKQKTSPHFLSSGKWVGIVINLKGTEIDIIYEGALEPFFIWQKGSHDKLPEASPMYFSYAASSEDDEGMIGLNFPCDVCQAEICEKELSIYATYYPMDVWRENITLPVKNISFNLRGTGIFTATMFTDPSKFPFGKLIIDDGSQGDLMEMQLVRKNFLNREAIKHRGSPAIAKDYWTEFILTIDEKQGSLIINGTIFMEWLYPRVPLFYYFSVQCTERINWVANCPPPKLDGPPVNGGWSPWSAWQCTVTCGGGRGKRRRYCNYPRPSMYGKTCEGSAEEVGMCNQNACGEIGLDTIKAIRQYLSQHARNIQINKDEPVVMNCNAKLLKLIKEESPTSSIYWNRNDKKIKEDVKVESIEPENFQITITSPNSSHSGVYACVTVSKTGEGETVDVIALTVTSKGYTKTRRIGQKLLLNANSALLNDIYANLRLTWYLNGNIYKEYDITDLRLIEEETIEPVERNHEGVWTSVIYQDQLDLNWTTSWYKVQVKRRANLATYLMEEDLFKGKLGSNEIVIYILVALIFIIVTAATVAITIFIVRTIKYFNKRSSQ</sequence>
<dbReference type="FunFam" id="2.20.100.10:FF:000001">
    <property type="entry name" value="semaphorin-5A isoform X1"/>
    <property type="match status" value="1"/>
</dbReference>
<dbReference type="Gene3D" id="2.20.100.10">
    <property type="entry name" value="Thrombospondin type-1 (TSP1) repeat"/>
    <property type="match status" value="1"/>
</dbReference>
<feature type="domain" description="Kringle" evidence="6">
    <location>
        <begin position="535"/>
        <end position="611"/>
    </location>
</feature>
<feature type="domain" description="Ig-like" evidence="7">
    <location>
        <begin position="1082"/>
        <end position="1178"/>
    </location>
</feature>
<protein>
    <submittedName>
        <fullName evidence="8">Putative thrombospondin type 1 repeat protein</fullName>
    </submittedName>
</protein>
<accession>A0A224XGT8</accession>
<dbReference type="SUPFAM" id="SSF48726">
    <property type="entry name" value="Immunoglobulin"/>
    <property type="match status" value="1"/>
</dbReference>
<dbReference type="InterPro" id="IPR000884">
    <property type="entry name" value="TSP1_rpt"/>
</dbReference>
<organism evidence="8">
    <name type="scientific">Panstrongylus lignarius</name>
    <dbReference type="NCBI Taxonomy" id="156445"/>
    <lineage>
        <taxon>Eukaryota</taxon>
        <taxon>Metazoa</taxon>
        <taxon>Ecdysozoa</taxon>
        <taxon>Arthropoda</taxon>
        <taxon>Hexapoda</taxon>
        <taxon>Insecta</taxon>
        <taxon>Pterygota</taxon>
        <taxon>Neoptera</taxon>
        <taxon>Paraneoptera</taxon>
        <taxon>Hemiptera</taxon>
        <taxon>Heteroptera</taxon>
        <taxon>Panheteroptera</taxon>
        <taxon>Cimicomorpha</taxon>
        <taxon>Reduviidae</taxon>
        <taxon>Triatominae</taxon>
        <taxon>Panstrongylus</taxon>
    </lineage>
</organism>
<dbReference type="Gene3D" id="2.60.40.10">
    <property type="entry name" value="Immunoglobulins"/>
    <property type="match status" value="1"/>
</dbReference>
<dbReference type="GO" id="GO:0051898">
    <property type="term" value="P:negative regulation of phosphatidylinositol 3-kinase/protein kinase B signal transduction"/>
    <property type="evidence" value="ECO:0007669"/>
    <property type="project" value="TreeGrafter"/>
</dbReference>
<evidence type="ECO:0000259" key="6">
    <source>
        <dbReference type="PROSITE" id="PS50070"/>
    </source>
</evidence>
<dbReference type="InterPro" id="IPR013783">
    <property type="entry name" value="Ig-like_fold"/>
</dbReference>
<dbReference type="InterPro" id="IPR013098">
    <property type="entry name" value="Ig_I-set"/>
</dbReference>
<dbReference type="PANTHER" id="PTHR24261">
    <property type="entry name" value="PLASMINOGEN-RELATED"/>
    <property type="match status" value="1"/>
</dbReference>
<dbReference type="SUPFAM" id="SSF57440">
    <property type="entry name" value="Kringle-like"/>
    <property type="match status" value="4"/>
</dbReference>
<comment type="caution">
    <text evidence="3">Lacks conserved residue(s) required for the propagation of feature annotation.</text>
</comment>
<evidence type="ECO:0000259" key="7">
    <source>
        <dbReference type="PROSITE" id="PS50835"/>
    </source>
</evidence>
<dbReference type="Gene3D" id="2.40.20.10">
    <property type="entry name" value="Plasminogen Kringle 4"/>
    <property type="match status" value="4"/>
</dbReference>
<name>A0A224XGT8_9HEMI</name>
<dbReference type="PROSITE" id="PS50092">
    <property type="entry name" value="TSP1"/>
    <property type="match status" value="1"/>
</dbReference>
<dbReference type="PANTHER" id="PTHR24261:SF16">
    <property type="entry name" value="PHOSPHOINOSITIDE-3-KINASE-INTERACTING PROTEIN 1"/>
    <property type="match status" value="1"/>
</dbReference>
<proteinExistence type="predicted"/>
<keyword evidence="1 3" id="KW-0420">Kringle</keyword>
<dbReference type="Pfam" id="PF00051">
    <property type="entry name" value="Kringle"/>
    <property type="match status" value="3"/>
</dbReference>
<evidence type="ECO:0000256" key="1">
    <source>
        <dbReference type="ARBA" id="ARBA00022572"/>
    </source>
</evidence>
<dbReference type="InterPro" id="IPR007110">
    <property type="entry name" value="Ig-like_dom"/>
</dbReference>
<dbReference type="InterPro" id="IPR000001">
    <property type="entry name" value="Kringle"/>
</dbReference>
<dbReference type="InterPro" id="IPR018056">
    <property type="entry name" value="Kringle_CS"/>
</dbReference>
<dbReference type="InterPro" id="IPR038178">
    <property type="entry name" value="Kringle_sf"/>
</dbReference>
<dbReference type="PROSITE" id="PS50070">
    <property type="entry name" value="KRINGLE_2"/>
    <property type="match status" value="4"/>
</dbReference>
<dbReference type="InterPro" id="IPR050759">
    <property type="entry name" value="Serine_protease_kringle"/>
</dbReference>
<evidence type="ECO:0000256" key="3">
    <source>
        <dbReference type="PROSITE-ProRule" id="PRU00121"/>
    </source>
</evidence>
<feature type="domain" description="Kringle" evidence="6">
    <location>
        <begin position="32"/>
        <end position="107"/>
    </location>
</feature>
<dbReference type="SMART" id="SM00209">
    <property type="entry name" value="TSP1"/>
    <property type="match status" value="1"/>
</dbReference>
<keyword evidence="4" id="KW-1133">Transmembrane helix</keyword>
<dbReference type="EMBL" id="GFTR01008756">
    <property type="protein sequence ID" value="JAW07670.1"/>
    <property type="molecule type" value="Transcribed_RNA"/>
</dbReference>
<feature type="signal peptide" evidence="5">
    <location>
        <begin position="1"/>
        <end position="20"/>
    </location>
</feature>
<dbReference type="InterPro" id="IPR036383">
    <property type="entry name" value="TSP1_rpt_sf"/>
</dbReference>
<dbReference type="InterPro" id="IPR036179">
    <property type="entry name" value="Ig-like_dom_sf"/>
</dbReference>
<feature type="transmembrane region" description="Helical" evidence="4">
    <location>
        <begin position="1295"/>
        <end position="1320"/>
    </location>
</feature>
<dbReference type="InterPro" id="IPR013806">
    <property type="entry name" value="Kringle-like"/>
</dbReference>
<dbReference type="GO" id="GO:0005615">
    <property type="term" value="C:extracellular space"/>
    <property type="evidence" value="ECO:0007669"/>
    <property type="project" value="TreeGrafter"/>
</dbReference>
<keyword evidence="2" id="KW-1015">Disulfide bond</keyword>
<dbReference type="GO" id="GO:0005102">
    <property type="term" value="F:signaling receptor binding"/>
    <property type="evidence" value="ECO:0007669"/>
    <property type="project" value="TreeGrafter"/>
</dbReference>
<feature type="domain" description="Kringle" evidence="6">
    <location>
        <begin position="620"/>
        <end position="698"/>
    </location>
</feature>
<evidence type="ECO:0000256" key="5">
    <source>
        <dbReference type="SAM" id="SignalP"/>
    </source>
</evidence>
<dbReference type="Pfam" id="PF00090">
    <property type="entry name" value="TSP_1"/>
    <property type="match status" value="1"/>
</dbReference>
<keyword evidence="4" id="KW-0472">Membrane</keyword>
<feature type="chain" id="PRO_5012217481" evidence="5">
    <location>
        <begin position="21"/>
        <end position="1332"/>
    </location>
</feature>
<dbReference type="GO" id="GO:0004175">
    <property type="term" value="F:endopeptidase activity"/>
    <property type="evidence" value="ECO:0007669"/>
    <property type="project" value="TreeGrafter"/>
</dbReference>
<evidence type="ECO:0000313" key="8">
    <source>
        <dbReference type="EMBL" id="JAW07670.1"/>
    </source>
</evidence>
<dbReference type="Pfam" id="PF07679">
    <property type="entry name" value="I-set"/>
    <property type="match status" value="1"/>
</dbReference>
<evidence type="ECO:0000256" key="4">
    <source>
        <dbReference type="SAM" id="Phobius"/>
    </source>
</evidence>
<evidence type="ECO:0000256" key="2">
    <source>
        <dbReference type="ARBA" id="ARBA00023157"/>
    </source>
</evidence>
<keyword evidence="4" id="KW-0812">Transmembrane</keyword>
<keyword evidence="5" id="KW-0732">Signal</keyword>